<keyword evidence="2" id="KW-1185">Reference proteome</keyword>
<organism evidence="1 2">
    <name type="scientific">Patagioenas fasciata monilis</name>
    <dbReference type="NCBI Taxonomy" id="372326"/>
    <lineage>
        <taxon>Eukaryota</taxon>
        <taxon>Metazoa</taxon>
        <taxon>Chordata</taxon>
        <taxon>Craniata</taxon>
        <taxon>Vertebrata</taxon>
        <taxon>Euteleostomi</taxon>
        <taxon>Archelosauria</taxon>
        <taxon>Archosauria</taxon>
        <taxon>Dinosauria</taxon>
        <taxon>Saurischia</taxon>
        <taxon>Theropoda</taxon>
        <taxon>Coelurosauria</taxon>
        <taxon>Aves</taxon>
        <taxon>Neognathae</taxon>
        <taxon>Neoaves</taxon>
        <taxon>Columbimorphae</taxon>
        <taxon>Columbiformes</taxon>
        <taxon>Columbidae</taxon>
        <taxon>Patagioenas</taxon>
    </lineage>
</organism>
<accession>A0A1V4L062</accession>
<reference evidence="1 2" key="1">
    <citation type="submission" date="2016-02" db="EMBL/GenBank/DDBJ databases">
        <title>Band-tailed pigeon sequencing and assembly.</title>
        <authorList>
            <person name="Soares A.E."/>
            <person name="Novak B.J."/>
            <person name="Rice E.S."/>
            <person name="O'Connell B."/>
            <person name="Chang D."/>
            <person name="Weber S."/>
            <person name="Shapiro B."/>
        </authorList>
    </citation>
    <scope>NUCLEOTIDE SEQUENCE [LARGE SCALE GENOMIC DNA]</scope>
    <source>
        <strain evidence="1">BTP2013</strain>
        <tissue evidence="1">Blood</tissue>
    </source>
</reference>
<comment type="caution">
    <text evidence="1">The sequence shown here is derived from an EMBL/GenBank/DDBJ whole genome shotgun (WGS) entry which is preliminary data.</text>
</comment>
<sequence length="91" mass="10565">MVVFCVPVSLYTGVFHLRINKKRRQEGSFYKCEDLQQGTGLFLPTYLLDVPFIRARLMKAESYVITTITSVKRRTCNARVSVSRRHLIGQR</sequence>
<dbReference type="AlphaFoldDB" id="A0A1V4L062"/>
<evidence type="ECO:0000313" key="1">
    <source>
        <dbReference type="EMBL" id="OPJ90139.1"/>
    </source>
</evidence>
<name>A0A1V4L062_PATFA</name>
<proteinExistence type="predicted"/>
<protein>
    <submittedName>
        <fullName evidence="1">Uncharacterized protein</fullName>
    </submittedName>
</protein>
<dbReference type="Proteomes" id="UP000190648">
    <property type="component" value="Unassembled WGS sequence"/>
</dbReference>
<evidence type="ECO:0000313" key="2">
    <source>
        <dbReference type="Proteomes" id="UP000190648"/>
    </source>
</evidence>
<gene>
    <name evidence="1" type="ORF">AV530_014754</name>
</gene>
<dbReference type="EMBL" id="LSYS01000429">
    <property type="protein sequence ID" value="OPJ90139.1"/>
    <property type="molecule type" value="Genomic_DNA"/>
</dbReference>